<name>A0ABR1TGI3_9PEZI</name>
<feature type="compositionally biased region" description="Polar residues" evidence="2">
    <location>
        <begin position="319"/>
        <end position="328"/>
    </location>
</feature>
<evidence type="ECO:0000259" key="3">
    <source>
        <dbReference type="PROSITE" id="PS51021"/>
    </source>
</evidence>
<feature type="region of interest" description="Disordered" evidence="2">
    <location>
        <begin position="223"/>
        <end position="485"/>
    </location>
</feature>
<dbReference type="Proteomes" id="UP001446871">
    <property type="component" value="Unassembled WGS sequence"/>
</dbReference>
<keyword evidence="5" id="KW-1185">Reference proteome</keyword>
<dbReference type="InterPro" id="IPR004148">
    <property type="entry name" value="BAR_dom"/>
</dbReference>
<proteinExistence type="predicted"/>
<keyword evidence="1" id="KW-0175">Coiled coil</keyword>
<organism evidence="4 5">
    <name type="scientific">Apiospora saccharicola</name>
    <dbReference type="NCBI Taxonomy" id="335842"/>
    <lineage>
        <taxon>Eukaryota</taxon>
        <taxon>Fungi</taxon>
        <taxon>Dikarya</taxon>
        <taxon>Ascomycota</taxon>
        <taxon>Pezizomycotina</taxon>
        <taxon>Sordariomycetes</taxon>
        <taxon>Xylariomycetidae</taxon>
        <taxon>Amphisphaeriales</taxon>
        <taxon>Apiosporaceae</taxon>
        <taxon>Apiospora</taxon>
    </lineage>
</organism>
<evidence type="ECO:0000313" key="5">
    <source>
        <dbReference type="Proteomes" id="UP001446871"/>
    </source>
</evidence>
<dbReference type="EMBL" id="JAQQWM010000009">
    <property type="protein sequence ID" value="KAK8045743.1"/>
    <property type="molecule type" value="Genomic_DNA"/>
</dbReference>
<feature type="compositionally biased region" description="Polar residues" evidence="2">
    <location>
        <begin position="436"/>
        <end position="457"/>
    </location>
</feature>
<dbReference type="PROSITE" id="PS51021">
    <property type="entry name" value="BAR"/>
    <property type="match status" value="1"/>
</dbReference>
<dbReference type="InterPro" id="IPR027267">
    <property type="entry name" value="AH/BAR_dom_sf"/>
</dbReference>
<feature type="coiled-coil region" evidence="1">
    <location>
        <begin position="127"/>
        <end position="178"/>
    </location>
</feature>
<comment type="caution">
    <text evidence="4">The sequence shown here is derived from an EMBL/GenBank/DDBJ whole genome shotgun (WGS) entry which is preliminary data.</text>
</comment>
<dbReference type="SUPFAM" id="SSF103657">
    <property type="entry name" value="BAR/IMD domain-like"/>
    <property type="match status" value="1"/>
</dbReference>
<dbReference type="Gene3D" id="1.20.1270.60">
    <property type="entry name" value="Arfaptin homology (AH) domain/BAR domain"/>
    <property type="match status" value="1"/>
</dbReference>
<dbReference type="CDD" id="cd07593">
    <property type="entry name" value="BAR_MUG137_fungi"/>
    <property type="match status" value="1"/>
</dbReference>
<dbReference type="Pfam" id="PF03114">
    <property type="entry name" value="BAR"/>
    <property type="match status" value="1"/>
</dbReference>
<feature type="domain" description="BAR" evidence="3">
    <location>
        <begin position="15"/>
        <end position="238"/>
    </location>
</feature>
<evidence type="ECO:0000256" key="1">
    <source>
        <dbReference type="SAM" id="Coils"/>
    </source>
</evidence>
<evidence type="ECO:0000313" key="4">
    <source>
        <dbReference type="EMBL" id="KAK8045743.1"/>
    </source>
</evidence>
<feature type="compositionally biased region" description="Polar residues" evidence="2">
    <location>
        <begin position="358"/>
        <end position="368"/>
    </location>
</feature>
<dbReference type="SMART" id="SM00721">
    <property type="entry name" value="BAR"/>
    <property type="match status" value="1"/>
</dbReference>
<gene>
    <name evidence="4" type="ORF">PG996_013807</name>
</gene>
<accession>A0ABR1TGI3</accession>
<feature type="compositionally biased region" description="Low complexity" evidence="2">
    <location>
        <begin position="251"/>
        <end position="268"/>
    </location>
</feature>
<feature type="compositionally biased region" description="Polar residues" evidence="2">
    <location>
        <begin position="269"/>
        <end position="278"/>
    </location>
</feature>
<protein>
    <submittedName>
        <fullName evidence="4">Meiotically up-regulated protein</fullName>
    </submittedName>
</protein>
<feature type="compositionally biased region" description="Basic and acidic residues" evidence="2">
    <location>
        <begin position="284"/>
        <end position="294"/>
    </location>
</feature>
<sequence>MRITKKFDRAFQWAGEKMGSEAKTGMTEDFKNLETEMALRHDGMDRLHKSMNIYNKSISKRCESAEDKEKGLPISYMGRTMMSHGEDFEPDSEFGNCLIVMGRANESIAGFQENYSAQATAYWLESLERSLAMMKEYQAARKKLENRRLAYDAATTKVQKAKREDFRLEDELRAAKAKYEESSEDVFRRMQDIKEVETETVNDLTNFLDAELEYHERCAEELRRARSSWPAGQASVPTIRGGRDEYGGSMSRRASQSAQSVSVSRSRSNTAQSARSNGNGNGSDRVDRWARQDVYEEEEPEPQPEPVRMPIRSNRAERSNSYLSTQAAPRTESPRPGINRASTYGSAYDNGNGNGGNSVSPSRTSPTSYRKPPSPPSLARPNTLPAPQNIGSLRGNLRPVSRISTNSNGNDVFGDDYDGANSSLSGGSPEYDRSESPATSYGSLSRTTSNVGLTNISGKKAPPPPPPSRAKKPPPPIPAKRDLAY</sequence>
<evidence type="ECO:0000256" key="2">
    <source>
        <dbReference type="SAM" id="MobiDB-lite"/>
    </source>
</evidence>
<reference evidence="4 5" key="1">
    <citation type="submission" date="2023-01" db="EMBL/GenBank/DDBJ databases">
        <title>Analysis of 21 Apiospora genomes using comparative genomics revels a genus with tremendous synthesis potential of carbohydrate active enzymes and secondary metabolites.</title>
        <authorList>
            <person name="Sorensen T."/>
        </authorList>
    </citation>
    <scope>NUCLEOTIDE SEQUENCE [LARGE SCALE GENOMIC DNA]</scope>
    <source>
        <strain evidence="4 5">CBS 83171</strain>
    </source>
</reference>
<feature type="compositionally biased region" description="Pro residues" evidence="2">
    <location>
        <begin position="461"/>
        <end position="478"/>
    </location>
</feature>